<sequence length="111" mass="12864">MLNTFHCSPSTSFRERSAFTEHRESKIEAQLRLRSRTRNDLECVHVLEVSSTLWKRPRRASKIRVREAPMALWDQFLILHCLLGLGCPKPLQDAANYGEQSAYDDCSSREL</sequence>
<keyword evidence="2" id="KW-1185">Reference proteome</keyword>
<dbReference type="AlphaFoldDB" id="A0A4C1VTK3"/>
<organism evidence="1 2">
    <name type="scientific">Eumeta variegata</name>
    <name type="common">Bagworm moth</name>
    <name type="synonym">Eumeta japonica</name>
    <dbReference type="NCBI Taxonomy" id="151549"/>
    <lineage>
        <taxon>Eukaryota</taxon>
        <taxon>Metazoa</taxon>
        <taxon>Ecdysozoa</taxon>
        <taxon>Arthropoda</taxon>
        <taxon>Hexapoda</taxon>
        <taxon>Insecta</taxon>
        <taxon>Pterygota</taxon>
        <taxon>Neoptera</taxon>
        <taxon>Endopterygota</taxon>
        <taxon>Lepidoptera</taxon>
        <taxon>Glossata</taxon>
        <taxon>Ditrysia</taxon>
        <taxon>Tineoidea</taxon>
        <taxon>Psychidae</taxon>
        <taxon>Oiketicinae</taxon>
        <taxon>Eumeta</taxon>
    </lineage>
</organism>
<dbReference type="Proteomes" id="UP000299102">
    <property type="component" value="Unassembled WGS sequence"/>
</dbReference>
<dbReference type="EMBL" id="BGZK01000410">
    <property type="protein sequence ID" value="GBP42033.1"/>
    <property type="molecule type" value="Genomic_DNA"/>
</dbReference>
<gene>
    <name evidence="1" type="ORF">EVAR_95032_1</name>
</gene>
<evidence type="ECO:0000313" key="1">
    <source>
        <dbReference type="EMBL" id="GBP42033.1"/>
    </source>
</evidence>
<reference evidence="1 2" key="1">
    <citation type="journal article" date="2019" name="Commun. Biol.">
        <title>The bagworm genome reveals a unique fibroin gene that provides high tensile strength.</title>
        <authorList>
            <person name="Kono N."/>
            <person name="Nakamura H."/>
            <person name="Ohtoshi R."/>
            <person name="Tomita M."/>
            <person name="Numata K."/>
            <person name="Arakawa K."/>
        </authorList>
    </citation>
    <scope>NUCLEOTIDE SEQUENCE [LARGE SCALE GENOMIC DNA]</scope>
</reference>
<proteinExistence type="predicted"/>
<accession>A0A4C1VTK3</accession>
<name>A0A4C1VTK3_EUMVA</name>
<evidence type="ECO:0000313" key="2">
    <source>
        <dbReference type="Proteomes" id="UP000299102"/>
    </source>
</evidence>
<comment type="caution">
    <text evidence="1">The sequence shown here is derived from an EMBL/GenBank/DDBJ whole genome shotgun (WGS) entry which is preliminary data.</text>
</comment>
<protein>
    <submittedName>
        <fullName evidence="1">Uncharacterized protein</fullName>
    </submittedName>
</protein>